<dbReference type="Proteomes" id="UP000568839">
    <property type="component" value="Unassembled WGS sequence"/>
</dbReference>
<evidence type="ECO:0000313" key="3">
    <source>
        <dbReference type="Proteomes" id="UP000568839"/>
    </source>
</evidence>
<sequence length="99" mass="10935">MLNNISYKHILQEIFFNKYINYFSNLLADILGVEASSPRRAEKVPQTLNKMPGALNHLGRAPNKRVAAPKKPPSAPNPVSLALDHSPKDFSNIALVQSV</sequence>
<dbReference type="AlphaFoldDB" id="A0A841PIF9"/>
<proteinExistence type="predicted"/>
<evidence type="ECO:0000256" key="1">
    <source>
        <dbReference type="SAM" id="MobiDB-lite"/>
    </source>
</evidence>
<gene>
    <name evidence="2" type="ORF">HNR44_000478</name>
</gene>
<dbReference type="EMBL" id="JACHHJ010000001">
    <property type="protein sequence ID" value="MBB6448529.1"/>
    <property type="molecule type" value="Genomic_DNA"/>
</dbReference>
<name>A0A841PIF9_9BACL</name>
<feature type="region of interest" description="Disordered" evidence="1">
    <location>
        <begin position="39"/>
        <end position="77"/>
    </location>
</feature>
<comment type="caution">
    <text evidence="2">The sequence shown here is derived from an EMBL/GenBank/DDBJ whole genome shotgun (WGS) entry which is preliminary data.</text>
</comment>
<organism evidence="2 3">
    <name type="scientific">Geomicrobium halophilum</name>
    <dbReference type="NCBI Taxonomy" id="549000"/>
    <lineage>
        <taxon>Bacteria</taxon>
        <taxon>Bacillati</taxon>
        <taxon>Bacillota</taxon>
        <taxon>Bacilli</taxon>
        <taxon>Bacillales</taxon>
        <taxon>Geomicrobium</taxon>
    </lineage>
</organism>
<accession>A0A841PIF9</accession>
<evidence type="ECO:0000313" key="2">
    <source>
        <dbReference type="EMBL" id="MBB6448529.1"/>
    </source>
</evidence>
<protein>
    <submittedName>
        <fullName evidence="2">Uncharacterized protein</fullName>
    </submittedName>
</protein>
<keyword evidence="3" id="KW-1185">Reference proteome</keyword>
<reference evidence="2 3" key="1">
    <citation type="submission" date="2020-08" db="EMBL/GenBank/DDBJ databases">
        <title>Genomic Encyclopedia of Type Strains, Phase IV (KMG-IV): sequencing the most valuable type-strain genomes for metagenomic binning, comparative biology and taxonomic classification.</title>
        <authorList>
            <person name="Goeker M."/>
        </authorList>
    </citation>
    <scope>NUCLEOTIDE SEQUENCE [LARGE SCALE GENOMIC DNA]</scope>
    <source>
        <strain evidence="2 3">DSM 21769</strain>
    </source>
</reference>